<proteinExistence type="predicted"/>
<dbReference type="Proteomes" id="UP000634136">
    <property type="component" value="Unassembled WGS sequence"/>
</dbReference>
<reference evidence="1" key="1">
    <citation type="submission" date="2020-09" db="EMBL/GenBank/DDBJ databases">
        <title>Genome-Enabled Discovery of Anthraquinone Biosynthesis in Senna tora.</title>
        <authorList>
            <person name="Kang S.-H."/>
            <person name="Pandey R.P."/>
            <person name="Lee C.-M."/>
            <person name="Sim J.-S."/>
            <person name="Jeong J.-T."/>
            <person name="Choi B.-S."/>
            <person name="Jung M."/>
            <person name="Ginzburg D."/>
            <person name="Zhao K."/>
            <person name="Won S.Y."/>
            <person name="Oh T.-J."/>
            <person name="Yu Y."/>
            <person name="Kim N.-H."/>
            <person name="Lee O.R."/>
            <person name="Lee T.-H."/>
            <person name="Bashyal P."/>
            <person name="Kim T.-S."/>
            <person name="Lee W.-H."/>
            <person name="Kawkins C."/>
            <person name="Kim C.-K."/>
            <person name="Kim J.S."/>
            <person name="Ahn B.O."/>
            <person name="Rhee S.Y."/>
            <person name="Sohng J.K."/>
        </authorList>
    </citation>
    <scope>NUCLEOTIDE SEQUENCE</scope>
    <source>
        <tissue evidence="1">Leaf</tissue>
    </source>
</reference>
<evidence type="ECO:0000313" key="2">
    <source>
        <dbReference type="Proteomes" id="UP000634136"/>
    </source>
</evidence>
<evidence type="ECO:0000313" key="1">
    <source>
        <dbReference type="EMBL" id="KAF7814953.1"/>
    </source>
</evidence>
<organism evidence="1 2">
    <name type="scientific">Senna tora</name>
    <dbReference type="NCBI Taxonomy" id="362788"/>
    <lineage>
        <taxon>Eukaryota</taxon>
        <taxon>Viridiplantae</taxon>
        <taxon>Streptophyta</taxon>
        <taxon>Embryophyta</taxon>
        <taxon>Tracheophyta</taxon>
        <taxon>Spermatophyta</taxon>
        <taxon>Magnoliopsida</taxon>
        <taxon>eudicotyledons</taxon>
        <taxon>Gunneridae</taxon>
        <taxon>Pentapetalae</taxon>
        <taxon>rosids</taxon>
        <taxon>fabids</taxon>
        <taxon>Fabales</taxon>
        <taxon>Fabaceae</taxon>
        <taxon>Caesalpinioideae</taxon>
        <taxon>Cassia clade</taxon>
        <taxon>Senna</taxon>
    </lineage>
</organism>
<dbReference type="AlphaFoldDB" id="A0A834WB97"/>
<keyword evidence="2" id="KW-1185">Reference proteome</keyword>
<dbReference type="EMBL" id="JAAIUW010000009">
    <property type="protein sequence ID" value="KAF7814953.1"/>
    <property type="molecule type" value="Genomic_DNA"/>
</dbReference>
<name>A0A834WB97_9FABA</name>
<accession>A0A834WB97</accession>
<protein>
    <submittedName>
        <fullName evidence="1">Uncharacterized protein</fullName>
    </submittedName>
</protein>
<gene>
    <name evidence="1" type="ORF">G2W53_028922</name>
</gene>
<sequence>MTWHTSHVITSPIRPLDPLGFRKQREGIRLTHLCDNTFELVLLEFF</sequence>
<comment type="caution">
    <text evidence="1">The sequence shown here is derived from an EMBL/GenBank/DDBJ whole genome shotgun (WGS) entry which is preliminary data.</text>
</comment>